<accession>A0ABR2KXQ1</accession>
<proteinExistence type="predicted"/>
<sequence>MERMQTRERKPRTTSDFSPPSSQLTKKPKKKQSQTKNKANSQKRKPSNEKSKPSNEKSKTNNEKSKTKNEKNKATNEKSKSKSQTKDESNKSIRTIEINNSIKEGQQQSPKSQKKKKGSTNSSTKIPDKLKIYVSQEIWNSWSNIRRDSFKQIIQNPNSFFYRNRPPGDPQKFGPFTSAEEKQFIDRLKYFREELGVNDGLWGYFSVPILGRVGYQCSNFYRTLIASGKIIVNSYEMMPDGKLRYLSGGTKIGGNKPPSKVMQILQDEALNFINKCFDNAKEGEVPQVLKPIVVKQEPKKNKNEKNETSDSEKETRTEDESESEKDGIFIEIGKSNINQSSTFLKNNFDSSAINNGKKRTSISTKNQNEFDFSGSRARRTRKSSFYDKSMIGSKGSYRDGRNKSSYGYPYSNTNHYSYTSFCPLIGAIDPFSNLPIEKPMMDPKGVVMDRKSWKKIFKTNVLPPFDIAAFSMGDLIEINSYNFDEYRYYITNIVC</sequence>
<name>A0ABR2KXQ1_9EUKA</name>
<organism evidence="2 3">
    <name type="scientific">Tritrichomonas musculus</name>
    <dbReference type="NCBI Taxonomy" id="1915356"/>
    <lineage>
        <taxon>Eukaryota</taxon>
        <taxon>Metamonada</taxon>
        <taxon>Parabasalia</taxon>
        <taxon>Tritrichomonadida</taxon>
        <taxon>Tritrichomonadidae</taxon>
        <taxon>Tritrichomonas</taxon>
    </lineage>
</organism>
<evidence type="ECO:0000313" key="2">
    <source>
        <dbReference type="EMBL" id="KAK8895516.1"/>
    </source>
</evidence>
<evidence type="ECO:0008006" key="4">
    <source>
        <dbReference type="Google" id="ProtNLM"/>
    </source>
</evidence>
<feature type="compositionally biased region" description="Basic and acidic residues" evidence="1">
    <location>
        <begin position="46"/>
        <end position="91"/>
    </location>
</feature>
<comment type="caution">
    <text evidence="2">The sequence shown here is derived from an EMBL/GenBank/DDBJ whole genome shotgun (WGS) entry which is preliminary data.</text>
</comment>
<feature type="region of interest" description="Disordered" evidence="1">
    <location>
        <begin position="296"/>
        <end position="326"/>
    </location>
</feature>
<dbReference type="EMBL" id="JAPFFF010000003">
    <property type="protein sequence ID" value="KAK8895516.1"/>
    <property type="molecule type" value="Genomic_DNA"/>
</dbReference>
<evidence type="ECO:0000313" key="3">
    <source>
        <dbReference type="Proteomes" id="UP001470230"/>
    </source>
</evidence>
<feature type="compositionally biased region" description="Basic and acidic residues" evidence="1">
    <location>
        <begin position="1"/>
        <end position="13"/>
    </location>
</feature>
<evidence type="ECO:0000256" key="1">
    <source>
        <dbReference type="SAM" id="MobiDB-lite"/>
    </source>
</evidence>
<protein>
    <recommendedName>
        <fullName evidence="4">Myb-like domain-containing protein</fullName>
    </recommendedName>
</protein>
<gene>
    <name evidence="2" type="ORF">M9Y10_023983</name>
</gene>
<reference evidence="2 3" key="1">
    <citation type="submission" date="2024-04" db="EMBL/GenBank/DDBJ databases">
        <title>Tritrichomonas musculus Genome.</title>
        <authorList>
            <person name="Alves-Ferreira E."/>
            <person name="Grigg M."/>
            <person name="Lorenzi H."/>
            <person name="Galac M."/>
        </authorList>
    </citation>
    <scope>NUCLEOTIDE SEQUENCE [LARGE SCALE GENOMIC DNA]</scope>
    <source>
        <strain evidence="2 3">EAF2021</strain>
    </source>
</reference>
<dbReference type="Proteomes" id="UP001470230">
    <property type="component" value="Unassembled WGS sequence"/>
</dbReference>
<keyword evidence="3" id="KW-1185">Reference proteome</keyword>
<feature type="region of interest" description="Disordered" evidence="1">
    <location>
        <begin position="1"/>
        <end position="125"/>
    </location>
</feature>